<keyword evidence="3 5" id="KW-0808">Transferase</keyword>
<dbReference type="AlphaFoldDB" id="A0A166D9I4"/>
<evidence type="ECO:0000256" key="3">
    <source>
        <dbReference type="ARBA" id="ARBA00022679"/>
    </source>
</evidence>
<dbReference type="EMBL" id="KV428066">
    <property type="protein sequence ID" value="KZT38282.1"/>
    <property type="molecule type" value="Genomic_DNA"/>
</dbReference>
<evidence type="ECO:0000313" key="5">
    <source>
        <dbReference type="EMBL" id="KZT38282.1"/>
    </source>
</evidence>
<keyword evidence="6" id="KW-1185">Reference proteome</keyword>
<proteinExistence type="inferred from homology"/>
<evidence type="ECO:0000259" key="4">
    <source>
        <dbReference type="Pfam" id="PF08241"/>
    </source>
</evidence>
<dbReference type="PANTHER" id="PTHR44942">
    <property type="entry name" value="METHYLTRANSF_11 DOMAIN-CONTAINING PROTEIN"/>
    <property type="match status" value="1"/>
</dbReference>
<protein>
    <submittedName>
        <fullName evidence="5">S-adenosyl-L-methionine-dependent methyltransferase</fullName>
    </submittedName>
</protein>
<evidence type="ECO:0000256" key="2">
    <source>
        <dbReference type="ARBA" id="ARBA00022603"/>
    </source>
</evidence>
<dbReference type="InterPro" id="IPR051052">
    <property type="entry name" value="Diverse_substrate_MTase"/>
</dbReference>
<dbReference type="STRING" id="1314776.A0A166D9I4"/>
<sequence>MASFAKPSFPTSNYASDRPTYPQELYQFLYNFHKKSGKAGWDRAIDLGCGTGQVLTELTPFKQVYGVDASDVMLAEAKKTVEKLSLPQQVRFVKSTAENLSYFKDSSVDMIFSGQAAHWFNYDELWKELARVLKPNGSFALWGYSEFRSPKYPSLTPIVVEYMLGTDPENTLGQYWQQPGRRILDNHFLDVPPPSEKDFADWQLVKFTGPHYPNITDSKPVIMKKRISWKGLDAYCRTMSGYHTYQEQNPLDATRQHIGDGDIIQRFIKRLKDGIRAVGDEPGEYLDIDWPVAIMMARRK</sequence>
<feature type="domain" description="Methyltransferase type 11" evidence="4">
    <location>
        <begin position="46"/>
        <end position="140"/>
    </location>
</feature>
<organism evidence="5 6">
    <name type="scientific">Sistotremastrum suecicum HHB10207 ss-3</name>
    <dbReference type="NCBI Taxonomy" id="1314776"/>
    <lineage>
        <taxon>Eukaryota</taxon>
        <taxon>Fungi</taxon>
        <taxon>Dikarya</taxon>
        <taxon>Basidiomycota</taxon>
        <taxon>Agaricomycotina</taxon>
        <taxon>Agaricomycetes</taxon>
        <taxon>Sistotremastrales</taxon>
        <taxon>Sistotremastraceae</taxon>
        <taxon>Sistotremastrum</taxon>
    </lineage>
</organism>
<comment type="similarity">
    <text evidence="1">Belongs to the methyltransferase superfamily.</text>
</comment>
<dbReference type="Gene3D" id="3.40.50.150">
    <property type="entry name" value="Vaccinia Virus protein VP39"/>
    <property type="match status" value="1"/>
</dbReference>
<dbReference type="InterPro" id="IPR029063">
    <property type="entry name" value="SAM-dependent_MTases_sf"/>
</dbReference>
<gene>
    <name evidence="5" type="ORF">SISSUDRAFT_768918</name>
</gene>
<dbReference type="GO" id="GO:0032259">
    <property type="term" value="P:methylation"/>
    <property type="evidence" value="ECO:0007669"/>
    <property type="project" value="UniProtKB-KW"/>
</dbReference>
<dbReference type="InterPro" id="IPR013216">
    <property type="entry name" value="Methyltransf_11"/>
</dbReference>
<evidence type="ECO:0000256" key="1">
    <source>
        <dbReference type="ARBA" id="ARBA00008361"/>
    </source>
</evidence>
<dbReference type="Pfam" id="PF08241">
    <property type="entry name" value="Methyltransf_11"/>
    <property type="match status" value="1"/>
</dbReference>
<name>A0A166D9I4_9AGAM</name>
<accession>A0A166D9I4</accession>
<dbReference type="GO" id="GO:0008757">
    <property type="term" value="F:S-adenosylmethionine-dependent methyltransferase activity"/>
    <property type="evidence" value="ECO:0007669"/>
    <property type="project" value="InterPro"/>
</dbReference>
<dbReference type="Proteomes" id="UP000076798">
    <property type="component" value="Unassembled WGS sequence"/>
</dbReference>
<reference evidence="5 6" key="1">
    <citation type="journal article" date="2016" name="Mol. Biol. Evol.">
        <title>Comparative Genomics of Early-Diverging Mushroom-Forming Fungi Provides Insights into the Origins of Lignocellulose Decay Capabilities.</title>
        <authorList>
            <person name="Nagy L.G."/>
            <person name="Riley R."/>
            <person name="Tritt A."/>
            <person name="Adam C."/>
            <person name="Daum C."/>
            <person name="Floudas D."/>
            <person name="Sun H."/>
            <person name="Yadav J.S."/>
            <person name="Pangilinan J."/>
            <person name="Larsson K.H."/>
            <person name="Matsuura K."/>
            <person name="Barry K."/>
            <person name="Labutti K."/>
            <person name="Kuo R."/>
            <person name="Ohm R.A."/>
            <person name="Bhattacharya S.S."/>
            <person name="Shirouzu T."/>
            <person name="Yoshinaga Y."/>
            <person name="Martin F.M."/>
            <person name="Grigoriev I.V."/>
            <person name="Hibbett D.S."/>
        </authorList>
    </citation>
    <scope>NUCLEOTIDE SEQUENCE [LARGE SCALE GENOMIC DNA]</scope>
    <source>
        <strain evidence="5 6">HHB10207 ss-3</strain>
    </source>
</reference>
<dbReference type="CDD" id="cd02440">
    <property type="entry name" value="AdoMet_MTases"/>
    <property type="match status" value="1"/>
</dbReference>
<keyword evidence="2 5" id="KW-0489">Methyltransferase</keyword>
<dbReference type="SUPFAM" id="SSF53335">
    <property type="entry name" value="S-adenosyl-L-methionine-dependent methyltransferases"/>
    <property type="match status" value="1"/>
</dbReference>
<dbReference type="PANTHER" id="PTHR44942:SF4">
    <property type="entry name" value="METHYLTRANSFERASE TYPE 11 DOMAIN-CONTAINING PROTEIN"/>
    <property type="match status" value="1"/>
</dbReference>
<evidence type="ECO:0000313" key="6">
    <source>
        <dbReference type="Proteomes" id="UP000076798"/>
    </source>
</evidence>
<dbReference type="OrthoDB" id="10027013at2759"/>